<sequence>MARVSGNEALSTSTQSFARLSTNGDTPNNRHFKAPMMVPASTAYARLSKIFGDNQHPCTSDAPSIQEVDEAIRKMEMLAMDPSANCNAQNTLFSYALQVDQAAS</sequence>
<proteinExistence type="predicted"/>
<reference evidence="2" key="2">
    <citation type="journal article" date="2015" name="Data Brief">
        <title>Shoot transcriptome of the giant reed, Arundo donax.</title>
        <authorList>
            <person name="Barrero R.A."/>
            <person name="Guerrero F.D."/>
            <person name="Moolhuijzen P."/>
            <person name="Goolsby J.A."/>
            <person name="Tidwell J."/>
            <person name="Bellgard S.E."/>
            <person name="Bellgard M.I."/>
        </authorList>
    </citation>
    <scope>NUCLEOTIDE SEQUENCE</scope>
    <source>
        <tissue evidence="2">Shoot tissue taken approximately 20 cm above the soil surface</tissue>
    </source>
</reference>
<name>A0A0A9A410_ARUDO</name>
<dbReference type="EMBL" id="GBRH01252059">
    <property type="protein sequence ID" value="JAD45836.1"/>
    <property type="molecule type" value="Transcribed_RNA"/>
</dbReference>
<feature type="region of interest" description="Disordered" evidence="1">
    <location>
        <begin position="1"/>
        <end position="34"/>
    </location>
</feature>
<accession>A0A0A9A410</accession>
<organism evidence="2">
    <name type="scientific">Arundo donax</name>
    <name type="common">Giant reed</name>
    <name type="synonym">Donax arundinaceus</name>
    <dbReference type="NCBI Taxonomy" id="35708"/>
    <lineage>
        <taxon>Eukaryota</taxon>
        <taxon>Viridiplantae</taxon>
        <taxon>Streptophyta</taxon>
        <taxon>Embryophyta</taxon>
        <taxon>Tracheophyta</taxon>
        <taxon>Spermatophyta</taxon>
        <taxon>Magnoliopsida</taxon>
        <taxon>Liliopsida</taxon>
        <taxon>Poales</taxon>
        <taxon>Poaceae</taxon>
        <taxon>PACMAD clade</taxon>
        <taxon>Arundinoideae</taxon>
        <taxon>Arundineae</taxon>
        <taxon>Arundo</taxon>
    </lineage>
</organism>
<dbReference type="AlphaFoldDB" id="A0A0A9A410"/>
<evidence type="ECO:0000256" key="1">
    <source>
        <dbReference type="SAM" id="MobiDB-lite"/>
    </source>
</evidence>
<feature type="compositionally biased region" description="Polar residues" evidence="1">
    <location>
        <begin position="8"/>
        <end position="29"/>
    </location>
</feature>
<evidence type="ECO:0000313" key="2">
    <source>
        <dbReference type="EMBL" id="JAD45836.1"/>
    </source>
</evidence>
<protein>
    <submittedName>
        <fullName evidence="2">Uncharacterized protein</fullName>
    </submittedName>
</protein>
<reference evidence="2" key="1">
    <citation type="submission" date="2014-09" db="EMBL/GenBank/DDBJ databases">
        <authorList>
            <person name="Magalhaes I.L.F."/>
            <person name="Oliveira U."/>
            <person name="Santos F.R."/>
            <person name="Vidigal T.H.D.A."/>
            <person name="Brescovit A.D."/>
            <person name="Santos A.J."/>
        </authorList>
    </citation>
    <scope>NUCLEOTIDE SEQUENCE</scope>
    <source>
        <tissue evidence="2">Shoot tissue taken approximately 20 cm above the soil surface</tissue>
    </source>
</reference>